<gene>
    <name evidence="3" type="ORF">GCM10011396_50620</name>
</gene>
<name>A0A916XS86_9BURK</name>
<dbReference type="InterPro" id="IPR007516">
    <property type="entry name" value="Co_F420_Hydgase/DH_bsu_N"/>
</dbReference>
<dbReference type="InterPro" id="IPR045220">
    <property type="entry name" value="FRHB/FDHB/HCAR-like"/>
</dbReference>
<evidence type="ECO:0000313" key="3">
    <source>
        <dbReference type="EMBL" id="GGC97020.1"/>
    </source>
</evidence>
<reference evidence="3" key="2">
    <citation type="submission" date="2020-09" db="EMBL/GenBank/DDBJ databases">
        <authorList>
            <person name="Sun Q."/>
            <person name="Zhou Y."/>
        </authorList>
    </citation>
    <scope>NUCLEOTIDE SEQUENCE</scope>
    <source>
        <strain evidence="3">CGMCC 1.10998</strain>
    </source>
</reference>
<dbReference type="RefSeq" id="WP_188568945.1">
    <property type="nucleotide sequence ID" value="NZ_BMED01000007.1"/>
</dbReference>
<evidence type="ECO:0000259" key="1">
    <source>
        <dbReference type="Pfam" id="PF04422"/>
    </source>
</evidence>
<dbReference type="Pfam" id="PF04422">
    <property type="entry name" value="FrhB_FdhB_N"/>
    <property type="match status" value="1"/>
</dbReference>
<proteinExistence type="predicted"/>
<dbReference type="Pfam" id="PF04432">
    <property type="entry name" value="FrhB_FdhB_C"/>
    <property type="match status" value="1"/>
</dbReference>
<sequence>MSSIEKVVEGGYCVGCGACKVASRGAITIQSDSLGRFVPKLDGLSQQLLSEVDPVCPFSDASQDETVLGREIFGGKSLPHDERLGFYQSLYAGRITDSAFIERSSSGGLTTWLAAELLKAGLVDGVIHVGEPEHQSDRLVGYTVSENLQQLQSRTKSRYYTIEFSDVLASIRGNGRRYVFIGVPCFVKAMRLLSASDPVLKDQVLFHFALICGHLKTPAFAELLAWQLGVQPATLSRFDFRVKDPQQGASRYSVAAWADSGTTAKSGPAYKLYGSNWGHAFFQLKACDACDDVMGELGDVTFGDAWLPEYEKDWQGTNIVICRSSQLQDLLKQGVSSGAIQLDLISADQVAKSQDGNYRHRWDGLSLRAADAKRKGTWFPHKRIAPGSRHVDFFRKRVVRLRARIAEKSHTEFLAAKSKNDLSLFLAAMEPLTQQMRNIYDWSYRLNPDRLKKLLSPAFVMRKILSRLGM</sequence>
<evidence type="ECO:0000313" key="4">
    <source>
        <dbReference type="Proteomes" id="UP000637423"/>
    </source>
</evidence>
<accession>A0A916XS86</accession>
<feature type="domain" description="Coenzyme F420 hydrogenase/dehydrogenase beta subunit C-terminal" evidence="2">
    <location>
        <begin position="176"/>
        <end position="345"/>
    </location>
</feature>
<protein>
    <submittedName>
        <fullName evidence="3">Coenzyme F420 hydrogenase</fullName>
    </submittedName>
</protein>
<dbReference type="InterPro" id="IPR007525">
    <property type="entry name" value="FrhB_FdhB_C"/>
</dbReference>
<evidence type="ECO:0000259" key="2">
    <source>
        <dbReference type="Pfam" id="PF04432"/>
    </source>
</evidence>
<dbReference type="PANTHER" id="PTHR31332">
    <property type="entry name" value="7-HYDROXYMETHYL CHLOROPHYLL A REDUCTASE, CHLOROPLASTIC"/>
    <property type="match status" value="1"/>
</dbReference>
<dbReference type="Proteomes" id="UP000637423">
    <property type="component" value="Unassembled WGS sequence"/>
</dbReference>
<keyword evidence="4" id="KW-1185">Reference proteome</keyword>
<organism evidence="3 4">
    <name type="scientific">Undibacterium terreum</name>
    <dbReference type="NCBI Taxonomy" id="1224302"/>
    <lineage>
        <taxon>Bacteria</taxon>
        <taxon>Pseudomonadati</taxon>
        <taxon>Pseudomonadota</taxon>
        <taxon>Betaproteobacteria</taxon>
        <taxon>Burkholderiales</taxon>
        <taxon>Oxalobacteraceae</taxon>
        <taxon>Undibacterium</taxon>
    </lineage>
</organism>
<dbReference type="GO" id="GO:0052592">
    <property type="term" value="F:oxidoreductase activity, acting on CH or CH2 groups, with an iron-sulfur protein as acceptor"/>
    <property type="evidence" value="ECO:0007669"/>
    <property type="project" value="TreeGrafter"/>
</dbReference>
<dbReference type="PANTHER" id="PTHR31332:SF0">
    <property type="entry name" value="7-HYDROXYMETHYL CHLOROPHYLL A REDUCTASE, CHLOROPLASTIC"/>
    <property type="match status" value="1"/>
</dbReference>
<comment type="caution">
    <text evidence="3">The sequence shown here is derived from an EMBL/GenBank/DDBJ whole genome shotgun (WGS) entry which is preliminary data.</text>
</comment>
<dbReference type="EMBL" id="BMED01000007">
    <property type="protein sequence ID" value="GGC97020.1"/>
    <property type="molecule type" value="Genomic_DNA"/>
</dbReference>
<dbReference type="AlphaFoldDB" id="A0A916XS86"/>
<reference evidence="3" key="1">
    <citation type="journal article" date="2014" name="Int. J. Syst. Evol. Microbiol.">
        <title>Complete genome sequence of Corynebacterium casei LMG S-19264T (=DSM 44701T), isolated from a smear-ripened cheese.</title>
        <authorList>
            <consortium name="US DOE Joint Genome Institute (JGI-PGF)"/>
            <person name="Walter F."/>
            <person name="Albersmeier A."/>
            <person name="Kalinowski J."/>
            <person name="Ruckert C."/>
        </authorList>
    </citation>
    <scope>NUCLEOTIDE SEQUENCE</scope>
    <source>
        <strain evidence="3">CGMCC 1.10998</strain>
    </source>
</reference>
<feature type="domain" description="Coenzyme F420 hydrogenase/dehydrogenase beta subunit N-terminal" evidence="1">
    <location>
        <begin position="91"/>
        <end position="168"/>
    </location>
</feature>